<dbReference type="eggNOG" id="ENOG5032FGS">
    <property type="taxonomic scope" value="Bacteria"/>
</dbReference>
<accession>Q474R5</accession>
<dbReference type="Pfam" id="PF03567">
    <property type="entry name" value="Sulfotransfer_2"/>
    <property type="match status" value="1"/>
</dbReference>
<dbReference type="AlphaFoldDB" id="Q474R5"/>
<organism evidence="1">
    <name type="scientific">Cupriavidus pinatubonensis (strain JMP 134 / LMG 1197)</name>
    <name type="common">Cupriavidus necator (strain JMP 134)</name>
    <dbReference type="NCBI Taxonomy" id="264198"/>
    <lineage>
        <taxon>Bacteria</taxon>
        <taxon>Pseudomonadati</taxon>
        <taxon>Pseudomonadota</taxon>
        <taxon>Betaproteobacteria</taxon>
        <taxon>Burkholderiales</taxon>
        <taxon>Burkholderiaceae</taxon>
        <taxon>Cupriavidus</taxon>
    </lineage>
</organism>
<gene>
    <name evidence="1" type="ordered locus">Reut_A0738</name>
</gene>
<dbReference type="InterPro" id="IPR027417">
    <property type="entry name" value="P-loop_NTPase"/>
</dbReference>
<name>Q474R5_CUPPJ</name>
<dbReference type="Gene3D" id="3.40.50.300">
    <property type="entry name" value="P-loop containing nucleotide triphosphate hydrolases"/>
    <property type="match status" value="1"/>
</dbReference>
<evidence type="ECO:0008006" key="2">
    <source>
        <dbReference type="Google" id="ProtNLM"/>
    </source>
</evidence>
<dbReference type="GO" id="GO:0008146">
    <property type="term" value="F:sulfotransferase activity"/>
    <property type="evidence" value="ECO:0007669"/>
    <property type="project" value="InterPro"/>
</dbReference>
<dbReference type="GO" id="GO:0016020">
    <property type="term" value="C:membrane"/>
    <property type="evidence" value="ECO:0007669"/>
    <property type="project" value="InterPro"/>
</dbReference>
<dbReference type="KEGG" id="reu:Reut_A0738"/>
<dbReference type="InterPro" id="IPR005331">
    <property type="entry name" value="Sulfotransferase"/>
</dbReference>
<dbReference type="EMBL" id="CP000090">
    <property type="protein sequence ID" value="AAZ60118.1"/>
    <property type="molecule type" value="Genomic_DNA"/>
</dbReference>
<dbReference type="OrthoDB" id="5734415at2"/>
<reference evidence="1" key="1">
    <citation type="submission" date="2005-08" db="EMBL/GenBank/DDBJ databases">
        <title>Complete sequence of Chromosome1 of Ralstonia eutropha JMP134.</title>
        <authorList>
            <person name="Copeland A."/>
            <person name="Lucas S."/>
            <person name="Lapidus A."/>
            <person name="Barry K."/>
            <person name="Detter J.C."/>
            <person name="Glavina T."/>
            <person name="Hammon N."/>
            <person name="Israni S."/>
            <person name="Pitluck S."/>
            <person name="Goltsman E."/>
            <person name="Martinez M."/>
            <person name="Schmutz J."/>
            <person name="Larimer F."/>
            <person name="Land M."/>
            <person name="Lykidis A."/>
            <person name="Richardson P."/>
        </authorList>
    </citation>
    <scope>NUCLEOTIDE SEQUENCE</scope>
    <source>
        <strain evidence="1">JMP134</strain>
    </source>
</reference>
<proteinExistence type="predicted"/>
<evidence type="ECO:0000313" key="1">
    <source>
        <dbReference type="EMBL" id="AAZ60118.1"/>
    </source>
</evidence>
<sequence length="262" mass="29520">MNDPIRDVIVHYHIFKNAGTTIDALLHANFPHSHGAVEGELPWDILSSDQLQQYILANPTLKVVSSHQARLPLPEHTSLRIHPIVFLRHPIDRVESIYQFERHEPDTHLSPGIQIAKNTDLKGFVEWGLSENGTAVFRNFQTIHLAGRETDMRYAAATQADFLVASARLRELSFVGIVDRFDASIQQLRQVLKPIYPDLQLTPSLALNTSIGRSNLLSARIARISEALGNTLLNELIKANQFDLELYWQHTARDATAAFVSH</sequence>
<dbReference type="SUPFAM" id="SSF52540">
    <property type="entry name" value="P-loop containing nucleoside triphosphate hydrolases"/>
    <property type="match status" value="1"/>
</dbReference>
<protein>
    <recommendedName>
        <fullName evidence="2">Sulfotransferase</fullName>
    </recommendedName>
</protein>
<dbReference type="STRING" id="264198.Reut_A0738"/>
<dbReference type="HOGENOM" id="CLU_1068457_0_0_4"/>